<dbReference type="EMBL" id="CP060789">
    <property type="protein sequence ID" value="QNP55760.1"/>
    <property type="molecule type" value="Genomic_DNA"/>
</dbReference>
<gene>
    <name evidence="3" type="ORF">H9L22_16755</name>
</gene>
<dbReference type="AlphaFoldDB" id="A0A7H0H5E4"/>
<dbReference type="RefSeq" id="WP_187720889.1">
    <property type="nucleotide sequence ID" value="NZ_BAABBL010000010.1"/>
</dbReference>
<reference evidence="3 4" key="1">
    <citation type="submission" date="2020-08" db="EMBL/GenBank/DDBJ databases">
        <title>Genome sequence of Tessaracoccus defluvii JCM 17540T.</title>
        <authorList>
            <person name="Hyun D.-W."/>
            <person name="Bae J.-W."/>
        </authorList>
    </citation>
    <scope>NUCLEOTIDE SEQUENCE [LARGE SCALE GENOMIC DNA]</scope>
    <source>
        <strain evidence="3 4">JCM 17540</strain>
    </source>
</reference>
<evidence type="ECO:0000256" key="1">
    <source>
        <dbReference type="SAM" id="MobiDB-lite"/>
    </source>
</evidence>
<name>A0A7H0H5E4_9ACTN</name>
<dbReference type="KEGG" id="tdf:H9L22_16755"/>
<sequence>MSSEPTTDADFDVEAYQKEHGQPGGAESAFLSVVMFAGLVIFGVGCWALGGWG</sequence>
<keyword evidence="2" id="KW-1133">Transmembrane helix</keyword>
<feature type="region of interest" description="Disordered" evidence="1">
    <location>
        <begin position="1"/>
        <end position="23"/>
    </location>
</feature>
<protein>
    <submittedName>
        <fullName evidence="3">Uncharacterized protein</fullName>
    </submittedName>
</protein>
<feature type="transmembrane region" description="Helical" evidence="2">
    <location>
        <begin position="29"/>
        <end position="50"/>
    </location>
</feature>
<organism evidence="3 4">
    <name type="scientific">Tessaracoccus defluvii</name>
    <dbReference type="NCBI Taxonomy" id="1285901"/>
    <lineage>
        <taxon>Bacteria</taxon>
        <taxon>Bacillati</taxon>
        <taxon>Actinomycetota</taxon>
        <taxon>Actinomycetes</taxon>
        <taxon>Propionibacteriales</taxon>
        <taxon>Propionibacteriaceae</taxon>
        <taxon>Tessaracoccus</taxon>
    </lineage>
</organism>
<dbReference type="Proteomes" id="UP000516117">
    <property type="component" value="Chromosome"/>
</dbReference>
<evidence type="ECO:0000313" key="3">
    <source>
        <dbReference type="EMBL" id="QNP55760.1"/>
    </source>
</evidence>
<keyword evidence="2" id="KW-0812">Transmembrane</keyword>
<keyword evidence="4" id="KW-1185">Reference proteome</keyword>
<evidence type="ECO:0000256" key="2">
    <source>
        <dbReference type="SAM" id="Phobius"/>
    </source>
</evidence>
<proteinExistence type="predicted"/>
<evidence type="ECO:0000313" key="4">
    <source>
        <dbReference type="Proteomes" id="UP000516117"/>
    </source>
</evidence>
<accession>A0A7H0H5E4</accession>
<keyword evidence="2" id="KW-0472">Membrane</keyword>